<evidence type="ECO:0000256" key="3">
    <source>
        <dbReference type="ARBA" id="ARBA00022448"/>
    </source>
</evidence>
<dbReference type="Pfam" id="PF05134">
    <property type="entry name" value="T2SSL"/>
    <property type="match status" value="1"/>
</dbReference>
<dbReference type="Proteomes" id="UP001156836">
    <property type="component" value="Unassembled WGS sequence"/>
</dbReference>
<organism evidence="13 14">
    <name type="scientific">Chitiniphilus shinanonensis</name>
    <dbReference type="NCBI Taxonomy" id="553088"/>
    <lineage>
        <taxon>Bacteria</taxon>
        <taxon>Pseudomonadati</taxon>
        <taxon>Pseudomonadota</taxon>
        <taxon>Betaproteobacteria</taxon>
        <taxon>Neisseriales</taxon>
        <taxon>Chitinibacteraceae</taxon>
        <taxon>Chitiniphilus</taxon>
    </lineage>
</organism>
<dbReference type="SUPFAM" id="SSF53067">
    <property type="entry name" value="Actin-like ATPase domain"/>
    <property type="match status" value="1"/>
</dbReference>
<dbReference type="Gene3D" id="3.30.420.380">
    <property type="match status" value="1"/>
</dbReference>
<keyword evidence="7" id="KW-0653">Protein transport</keyword>
<dbReference type="InterPro" id="IPR024230">
    <property type="entry name" value="GspL_cyto_dom"/>
</dbReference>
<feature type="domain" description="GspL cytoplasmic actin-ATPase-like" evidence="11">
    <location>
        <begin position="66"/>
        <end position="223"/>
    </location>
</feature>
<evidence type="ECO:0000256" key="8">
    <source>
        <dbReference type="ARBA" id="ARBA00022989"/>
    </source>
</evidence>
<evidence type="ECO:0000256" key="2">
    <source>
        <dbReference type="ARBA" id="ARBA00005318"/>
    </source>
</evidence>
<dbReference type="InterPro" id="IPR043129">
    <property type="entry name" value="ATPase_NBD"/>
</dbReference>
<proteinExistence type="inferred from homology"/>
<comment type="subcellular location">
    <subcellularLocation>
        <location evidence="1">Cell inner membrane</location>
        <topology evidence="1">Single-pass membrane protein</topology>
    </subcellularLocation>
</comment>
<evidence type="ECO:0000256" key="7">
    <source>
        <dbReference type="ARBA" id="ARBA00022927"/>
    </source>
</evidence>
<evidence type="ECO:0000256" key="10">
    <source>
        <dbReference type="SAM" id="Phobius"/>
    </source>
</evidence>
<gene>
    <name evidence="13" type="ORF">GCM10007860_13870</name>
</gene>
<keyword evidence="14" id="KW-1185">Reference proteome</keyword>
<comment type="similarity">
    <text evidence="2">Belongs to the GSP L family.</text>
</comment>
<dbReference type="EMBL" id="BSOZ01000015">
    <property type="protein sequence ID" value="GLS04240.1"/>
    <property type="molecule type" value="Genomic_DNA"/>
</dbReference>
<feature type="domain" description="GspL periplasmic" evidence="12">
    <location>
        <begin position="243"/>
        <end position="369"/>
    </location>
</feature>
<evidence type="ECO:0000256" key="1">
    <source>
        <dbReference type="ARBA" id="ARBA00004377"/>
    </source>
</evidence>
<evidence type="ECO:0000256" key="4">
    <source>
        <dbReference type="ARBA" id="ARBA00022475"/>
    </source>
</evidence>
<dbReference type="InterPro" id="IPR007812">
    <property type="entry name" value="T2SS_protein-GspL"/>
</dbReference>
<evidence type="ECO:0008006" key="15">
    <source>
        <dbReference type="Google" id="ProtNLM"/>
    </source>
</evidence>
<keyword evidence="4" id="KW-1003">Cell membrane</keyword>
<dbReference type="Pfam" id="PF12693">
    <property type="entry name" value="GspL_C"/>
    <property type="match status" value="1"/>
</dbReference>
<evidence type="ECO:0000313" key="14">
    <source>
        <dbReference type="Proteomes" id="UP001156836"/>
    </source>
</evidence>
<evidence type="ECO:0000256" key="6">
    <source>
        <dbReference type="ARBA" id="ARBA00022692"/>
    </source>
</evidence>
<keyword evidence="9 10" id="KW-0472">Membrane</keyword>
<dbReference type="InterPro" id="IPR025691">
    <property type="entry name" value="GspL_pp_dom"/>
</dbReference>
<comment type="caution">
    <text evidence="13">The sequence shown here is derived from an EMBL/GenBank/DDBJ whole genome shotgun (WGS) entry which is preliminary data.</text>
</comment>
<name>A0ABQ6BQC8_9NEIS</name>
<keyword evidence="5" id="KW-0997">Cell inner membrane</keyword>
<reference evidence="14" key="1">
    <citation type="journal article" date="2019" name="Int. J. Syst. Evol. Microbiol.">
        <title>The Global Catalogue of Microorganisms (GCM) 10K type strain sequencing project: providing services to taxonomists for standard genome sequencing and annotation.</title>
        <authorList>
            <consortium name="The Broad Institute Genomics Platform"/>
            <consortium name="The Broad Institute Genome Sequencing Center for Infectious Disease"/>
            <person name="Wu L."/>
            <person name="Ma J."/>
        </authorList>
    </citation>
    <scope>NUCLEOTIDE SEQUENCE [LARGE SCALE GENOMIC DNA]</scope>
    <source>
        <strain evidence="14">NBRC 104970</strain>
    </source>
</reference>
<feature type="transmembrane region" description="Helical" evidence="10">
    <location>
        <begin position="250"/>
        <end position="270"/>
    </location>
</feature>
<keyword evidence="3" id="KW-0813">Transport</keyword>
<keyword evidence="6 10" id="KW-0812">Transmembrane</keyword>
<sequence length="387" mass="41108">MCRASSALGFMSYSAIFQASLLQTDVSVSHPPLSLRLLLDGNPDGDRPLAWFLVDDAGYVAQSGADTIGHLPAASRLELLISPTHVSAHVLTLPRQPLAKLRPLLPLALEDKLLAPPEALHFALLPLGDDRWRVFAVERSWLQRWLATLSASGRQAEAAYPLAGLLAPDPESWLRLALPDGAVLLVNPAGDTALLDDGATADAIVGESPVSVLALREACGGPAGNAANLLQGELSPGPTWRFEWRPWRRAAVLALLLLVLCTAVNLADWARLAQREKALKREMRQTFAAAFPGVPVVDPSLQLASRLREAGVADGAAAATAGDLLAVLQKLDALGGAQLRLTRISLADGKLEIETVGDASALQKQLADAGLAFELAGESRNLLRHQE</sequence>
<evidence type="ECO:0000259" key="12">
    <source>
        <dbReference type="Pfam" id="PF12693"/>
    </source>
</evidence>
<evidence type="ECO:0000256" key="5">
    <source>
        <dbReference type="ARBA" id="ARBA00022519"/>
    </source>
</evidence>
<keyword evidence="8 10" id="KW-1133">Transmembrane helix</keyword>
<evidence type="ECO:0000256" key="9">
    <source>
        <dbReference type="ARBA" id="ARBA00023136"/>
    </source>
</evidence>
<dbReference type="NCBIfam" id="TIGR01709">
    <property type="entry name" value="typeII_sec_gspL"/>
    <property type="match status" value="1"/>
</dbReference>
<accession>A0ABQ6BQC8</accession>
<evidence type="ECO:0000313" key="13">
    <source>
        <dbReference type="EMBL" id="GLS04240.1"/>
    </source>
</evidence>
<protein>
    <recommendedName>
        <fullName evidence="15">General secretion pathway protein L</fullName>
    </recommendedName>
</protein>
<evidence type="ECO:0000259" key="11">
    <source>
        <dbReference type="Pfam" id="PF05134"/>
    </source>
</evidence>